<dbReference type="EMBL" id="VSFF01000002">
    <property type="protein sequence ID" value="TYC17379.1"/>
    <property type="molecule type" value="Genomic_DNA"/>
</dbReference>
<keyword evidence="3" id="KW-1185">Reference proteome</keyword>
<feature type="region of interest" description="Disordered" evidence="1">
    <location>
        <begin position="42"/>
        <end position="64"/>
    </location>
</feature>
<dbReference type="AlphaFoldDB" id="A0A5D0UJR6"/>
<gene>
    <name evidence="2" type="primary">fxsA</name>
    <name evidence="2" type="ORF">FXF65_05035</name>
</gene>
<name>A0A5D0UJR6_9ACTN</name>
<proteinExistence type="predicted"/>
<dbReference type="Proteomes" id="UP000322634">
    <property type="component" value="Unassembled WGS sequence"/>
</dbReference>
<organism evidence="2 3">
    <name type="scientific">Actinomadura syzygii</name>
    <dbReference type="NCBI Taxonomy" id="1427538"/>
    <lineage>
        <taxon>Bacteria</taxon>
        <taxon>Bacillati</taxon>
        <taxon>Actinomycetota</taxon>
        <taxon>Actinomycetes</taxon>
        <taxon>Streptosporangiales</taxon>
        <taxon>Thermomonosporaceae</taxon>
        <taxon>Actinomadura</taxon>
    </lineage>
</organism>
<sequence>MQQESTFQGGLIDVSGLSLRQLDDEIGESVFAGLLHEILAPAPGEPATAGFNSNPGEIPAASAH</sequence>
<reference evidence="2 3" key="1">
    <citation type="submission" date="2019-08" db="EMBL/GenBank/DDBJ databases">
        <title>Actinomadura sp. nov. CYP1-5 isolated from mountain soil.</title>
        <authorList>
            <person name="Songsumanus A."/>
            <person name="Kuncharoen N."/>
            <person name="Kudo T."/>
            <person name="Yuki M."/>
            <person name="Igarashi Y."/>
            <person name="Tanasupawat S."/>
        </authorList>
    </citation>
    <scope>NUCLEOTIDE SEQUENCE [LARGE SCALE GENOMIC DNA]</scope>
    <source>
        <strain evidence="2 3">GKU157</strain>
    </source>
</reference>
<accession>A0A5D0UJR6</accession>
<evidence type="ECO:0000256" key="1">
    <source>
        <dbReference type="SAM" id="MobiDB-lite"/>
    </source>
</evidence>
<dbReference type="NCBIfam" id="TIGR04268">
    <property type="entry name" value="FxSxx-COOH"/>
    <property type="match status" value="1"/>
</dbReference>
<comment type="caution">
    <text evidence="2">The sequence shown here is derived from an EMBL/GenBank/DDBJ whole genome shotgun (WGS) entry which is preliminary data.</text>
</comment>
<dbReference type="InterPro" id="IPR026334">
    <property type="entry name" value="FxSxx-COOH"/>
</dbReference>
<evidence type="ECO:0000313" key="3">
    <source>
        <dbReference type="Proteomes" id="UP000322634"/>
    </source>
</evidence>
<dbReference type="RefSeq" id="WP_148348522.1">
    <property type="nucleotide sequence ID" value="NZ_JBHSBF010000022.1"/>
</dbReference>
<dbReference type="OrthoDB" id="3483723at2"/>
<evidence type="ECO:0000313" key="2">
    <source>
        <dbReference type="EMBL" id="TYC17379.1"/>
    </source>
</evidence>
<protein>
    <submittedName>
        <fullName evidence="2">FXSXX-COOH protein</fullName>
    </submittedName>
</protein>